<dbReference type="Proteomes" id="UP001204445">
    <property type="component" value="Unassembled WGS sequence"/>
</dbReference>
<reference evidence="3" key="1">
    <citation type="submission" date="2022-08" db="EMBL/GenBank/DDBJ databases">
        <title>Genomic Encyclopedia of Type Strains, Phase III (KMG-III): the genomes of soil and plant-associated and newly described type strains.</title>
        <authorList>
            <person name="Whitman W."/>
        </authorList>
    </citation>
    <scope>NUCLEOTIDE SEQUENCE</scope>
    <source>
        <strain evidence="3">HMT 1</strain>
    </source>
</reference>
<evidence type="ECO:0000256" key="2">
    <source>
        <dbReference type="SAM" id="SignalP"/>
    </source>
</evidence>
<protein>
    <submittedName>
        <fullName evidence="3">Uncharacterized protein</fullName>
    </submittedName>
</protein>
<keyword evidence="2" id="KW-0732">Signal</keyword>
<dbReference type="AlphaFoldDB" id="A0AAE3L0M5"/>
<feature type="chain" id="PRO_5041944189" evidence="2">
    <location>
        <begin position="28"/>
        <end position="73"/>
    </location>
</feature>
<feature type="signal peptide" evidence="2">
    <location>
        <begin position="1"/>
        <end position="27"/>
    </location>
</feature>
<evidence type="ECO:0000313" key="3">
    <source>
        <dbReference type="EMBL" id="MCS3902784.1"/>
    </source>
</evidence>
<dbReference type="EMBL" id="JANUCT010000004">
    <property type="protein sequence ID" value="MCS3902784.1"/>
    <property type="molecule type" value="Genomic_DNA"/>
</dbReference>
<name>A0AAE3L0M5_9GAMM</name>
<accession>A0AAE3L0M5</accession>
<sequence length="73" mass="7563">MRNLNFKNLFATLLTILGLTFGGAAMAGDDGWDDKSGEDSSSGDSYQTPHAGGDSGGGDDGWDEEDSEGDSGW</sequence>
<evidence type="ECO:0000313" key="4">
    <source>
        <dbReference type="Proteomes" id="UP001204445"/>
    </source>
</evidence>
<dbReference type="RefSeq" id="WP_259054369.1">
    <property type="nucleotide sequence ID" value="NZ_JANUCT010000004.1"/>
</dbReference>
<keyword evidence="4" id="KW-1185">Reference proteome</keyword>
<evidence type="ECO:0000256" key="1">
    <source>
        <dbReference type="SAM" id="MobiDB-lite"/>
    </source>
</evidence>
<comment type="caution">
    <text evidence="3">The sequence shown here is derived from an EMBL/GenBank/DDBJ whole genome shotgun (WGS) entry which is preliminary data.</text>
</comment>
<feature type="region of interest" description="Disordered" evidence="1">
    <location>
        <begin position="27"/>
        <end position="73"/>
    </location>
</feature>
<proteinExistence type="predicted"/>
<feature type="compositionally biased region" description="Acidic residues" evidence="1">
    <location>
        <begin position="60"/>
        <end position="73"/>
    </location>
</feature>
<gene>
    <name evidence="3" type="ORF">J2T55_000788</name>
</gene>
<organism evidence="3 4">
    <name type="scientific">Methylohalomonas lacus</name>
    <dbReference type="NCBI Taxonomy" id="398773"/>
    <lineage>
        <taxon>Bacteria</taxon>
        <taxon>Pseudomonadati</taxon>
        <taxon>Pseudomonadota</taxon>
        <taxon>Gammaproteobacteria</taxon>
        <taxon>Methylohalomonadales</taxon>
        <taxon>Methylohalomonadaceae</taxon>
        <taxon>Methylohalomonas</taxon>
    </lineage>
</organism>